<comment type="pathway">
    <text evidence="4 6">Cofactor biosynthesis; NAD(+) biosynthesis; quinolinate from L-kynurenine: step 2/3.</text>
</comment>
<keyword evidence="8" id="KW-1185">Reference proteome</keyword>
<accession>A0A2N5Y5T6</accession>
<comment type="cofactor">
    <cofactor evidence="4 6">
        <name>pyridoxal 5'-phosphate</name>
        <dbReference type="ChEBI" id="CHEBI:597326"/>
    </cofactor>
</comment>
<feature type="binding site" evidence="4">
    <location>
        <position position="199"/>
    </location>
    <ligand>
        <name>pyridoxal 5'-phosphate</name>
        <dbReference type="ChEBI" id="CHEBI:597326"/>
    </ligand>
</feature>
<evidence type="ECO:0000256" key="2">
    <source>
        <dbReference type="ARBA" id="ARBA00022801"/>
    </source>
</evidence>
<dbReference type="UniPathway" id="UPA00253">
    <property type="reaction ID" value="UER00329"/>
</dbReference>
<dbReference type="SUPFAM" id="SSF53383">
    <property type="entry name" value="PLP-dependent transferases"/>
    <property type="match status" value="1"/>
</dbReference>
<dbReference type="Pfam" id="PF22580">
    <property type="entry name" value="KYNU_C"/>
    <property type="match status" value="1"/>
</dbReference>
<dbReference type="EC" id="3.7.1.3" evidence="4 5"/>
<dbReference type="AlphaFoldDB" id="A0A2N5Y5T6"/>
<comment type="caution">
    <text evidence="7">The sequence shown here is derived from an EMBL/GenBank/DDBJ whole genome shotgun (WGS) entry which is preliminary data.</text>
</comment>
<dbReference type="InterPro" id="IPR010111">
    <property type="entry name" value="Kynureninase"/>
</dbReference>
<keyword evidence="2 4" id="KW-0378">Hydrolase</keyword>
<comment type="catalytic activity">
    <reaction evidence="4 6">
        <text>L-kynurenine + H2O = anthranilate + L-alanine + H(+)</text>
        <dbReference type="Rhea" id="RHEA:16813"/>
        <dbReference type="ChEBI" id="CHEBI:15377"/>
        <dbReference type="ChEBI" id="CHEBI:15378"/>
        <dbReference type="ChEBI" id="CHEBI:16567"/>
        <dbReference type="ChEBI" id="CHEBI:57959"/>
        <dbReference type="ChEBI" id="CHEBI:57972"/>
        <dbReference type="EC" id="3.7.1.3"/>
    </reaction>
</comment>
<evidence type="ECO:0000313" key="7">
    <source>
        <dbReference type="EMBL" id="PLW83753.1"/>
    </source>
</evidence>
<feature type="binding site" evidence="4">
    <location>
        <position position="167"/>
    </location>
    <ligand>
        <name>pyridoxal 5'-phosphate</name>
        <dbReference type="ChEBI" id="CHEBI:597326"/>
    </ligand>
</feature>
<evidence type="ECO:0000256" key="4">
    <source>
        <dbReference type="HAMAP-Rule" id="MF_01970"/>
    </source>
</evidence>
<dbReference type="PANTHER" id="PTHR14084">
    <property type="entry name" value="KYNURENINASE"/>
    <property type="match status" value="1"/>
</dbReference>
<feature type="binding site" evidence="4">
    <location>
        <position position="251"/>
    </location>
    <ligand>
        <name>pyridoxal 5'-phosphate</name>
        <dbReference type="ChEBI" id="CHEBI:597326"/>
    </ligand>
</feature>
<dbReference type="GO" id="GO:0005737">
    <property type="term" value="C:cytoplasm"/>
    <property type="evidence" value="ECO:0007669"/>
    <property type="project" value="UniProtKB-UniRule"/>
</dbReference>
<evidence type="ECO:0000256" key="1">
    <source>
        <dbReference type="ARBA" id="ARBA00022642"/>
    </source>
</evidence>
<dbReference type="GO" id="GO:0097053">
    <property type="term" value="P:L-kynurenine catabolic process"/>
    <property type="evidence" value="ECO:0007669"/>
    <property type="project" value="UniProtKB-UniRule"/>
</dbReference>
<comment type="subunit">
    <text evidence="4 6">Homodimer.</text>
</comment>
<dbReference type="GO" id="GO:0030429">
    <property type="term" value="F:kynureninase activity"/>
    <property type="evidence" value="ECO:0007669"/>
    <property type="project" value="UniProtKB-UniRule"/>
</dbReference>
<gene>
    <name evidence="4 7" type="primary">kynU</name>
    <name evidence="7" type="ORF">CWI75_05255</name>
</gene>
<dbReference type="PANTHER" id="PTHR14084:SF0">
    <property type="entry name" value="KYNURENINASE"/>
    <property type="match status" value="1"/>
</dbReference>
<feature type="binding site" evidence="4">
    <location>
        <position position="221"/>
    </location>
    <ligand>
        <name>pyridoxal 5'-phosphate</name>
        <dbReference type="ChEBI" id="CHEBI:597326"/>
    </ligand>
</feature>
<dbReference type="HAMAP" id="MF_01970">
    <property type="entry name" value="Kynureninase"/>
    <property type="match status" value="1"/>
</dbReference>
<dbReference type="Proteomes" id="UP000234845">
    <property type="component" value="Unassembled WGS sequence"/>
</dbReference>
<proteinExistence type="inferred from homology"/>
<reference evidence="8" key="1">
    <citation type="submission" date="2017-11" db="EMBL/GenBank/DDBJ databases">
        <title>The draft genome sequence of Chromatocurvus sp. F02.</title>
        <authorList>
            <person name="Du Z.-J."/>
            <person name="Chang Y.-Q."/>
        </authorList>
    </citation>
    <scope>NUCLEOTIDE SEQUENCE [LARGE SCALE GENOMIC DNA]</scope>
    <source>
        <strain evidence="8">F02</strain>
    </source>
</reference>
<comment type="catalytic activity">
    <reaction evidence="6">
        <text>3-hydroxy-L-kynurenine + H2O = 3-hydroxyanthranilate + L-alanine + H(+)</text>
        <dbReference type="Rhea" id="RHEA:25143"/>
        <dbReference type="ChEBI" id="CHEBI:15377"/>
        <dbReference type="ChEBI" id="CHEBI:15378"/>
        <dbReference type="ChEBI" id="CHEBI:36559"/>
        <dbReference type="ChEBI" id="CHEBI:57972"/>
        <dbReference type="ChEBI" id="CHEBI:58125"/>
        <dbReference type="EC" id="3.7.1.3"/>
    </reaction>
</comment>
<dbReference type="Gene3D" id="3.40.640.10">
    <property type="entry name" value="Type I PLP-dependent aspartate aminotransferase-like (Major domain)"/>
    <property type="match status" value="1"/>
</dbReference>
<dbReference type="Gene3D" id="3.90.1150.10">
    <property type="entry name" value="Aspartate Aminotransferase, domain 1"/>
    <property type="match status" value="1"/>
</dbReference>
<feature type="modified residue" description="N6-(pyridoxal phosphate)lysine" evidence="4">
    <location>
        <position position="222"/>
    </location>
</feature>
<comment type="function">
    <text evidence="4 6">Catalyzes the cleavage of L-kynurenine (L-Kyn) and L-3-hydroxykynurenine (L-3OHKyn) into anthranilic acid (AA) and 3-hydroxyanthranilic acid (3-OHAA), respectively.</text>
</comment>
<name>A0A2N5Y5T6_9GAMM</name>
<feature type="binding site" evidence="4">
    <location>
        <position position="97"/>
    </location>
    <ligand>
        <name>pyridoxal 5'-phosphate</name>
        <dbReference type="ChEBI" id="CHEBI:597326"/>
    </ligand>
</feature>
<protein>
    <recommendedName>
        <fullName evidence="4 5">Kynureninase</fullName>
        <ecNumber evidence="4 5">3.7.1.3</ecNumber>
    </recommendedName>
    <alternativeName>
        <fullName evidence="4">L-kynurenine hydrolase</fullName>
    </alternativeName>
</protein>
<dbReference type="GO" id="GO:0019805">
    <property type="term" value="P:quinolinate biosynthetic process"/>
    <property type="evidence" value="ECO:0007669"/>
    <property type="project" value="UniProtKB-UniRule"/>
</dbReference>
<sequence length="411" mass="44537">MTIPDTVALDRSDPLASLREQFLLPEGKVYLDGNSLGALPKAAMARIEAVVRKEWGQDLISSWNSNDWINLPITVGEKIATLMGAAPGQVISCDNVSINLFKLIVTALQLQMGRKVILTQKDNFPTDLYMTEGVGALLGDQRCVTRSVPADQLVEAMDTDIALLLLTQVNFRDGRLHDIEAITRAAHANGILVLWDLAHSAGVVPLELDRWQVDMAVGCGYKFLNGGPGAPAFLYLATRHQDKVSQPLSGWLGHAEPFAFEPGYRPAPGVSRYLGGTPGILGMSALDAALDVFDGFTIDQIRGKSSAMTALFIDGVRSASECSECRVVTPLVPEERGSQVSLAHPRAYGIAQALIEAGVVVDFRAPDIVRFGFSPLYNSYRDVADALRQLLRILAAGEHLQARFDTRAKVT</sequence>
<dbReference type="GO" id="GO:0019441">
    <property type="term" value="P:L-tryptophan catabolic process to kynurenine"/>
    <property type="evidence" value="ECO:0007669"/>
    <property type="project" value="TreeGrafter"/>
</dbReference>
<comment type="caution">
    <text evidence="4">Lacks conserved residue(s) required for the propagation of feature annotation.</text>
</comment>
<dbReference type="OrthoDB" id="9812626at2"/>
<evidence type="ECO:0000256" key="5">
    <source>
        <dbReference type="NCBIfam" id="TIGR01814"/>
    </source>
</evidence>
<feature type="binding site" evidence="4">
    <location>
        <position position="277"/>
    </location>
    <ligand>
        <name>pyridoxal 5'-phosphate</name>
        <dbReference type="ChEBI" id="CHEBI:597326"/>
    </ligand>
</feature>
<organism evidence="7 8">
    <name type="scientific">Kineobactrum sediminis</name>
    <dbReference type="NCBI Taxonomy" id="1905677"/>
    <lineage>
        <taxon>Bacteria</taxon>
        <taxon>Pseudomonadati</taxon>
        <taxon>Pseudomonadota</taxon>
        <taxon>Gammaproteobacteria</taxon>
        <taxon>Cellvibrionales</taxon>
        <taxon>Halieaceae</taxon>
        <taxon>Kineobactrum</taxon>
    </lineage>
</organism>
<dbReference type="InterPro" id="IPR015424">
    <property type="entry name" value="PyrdxlP-dep_Trfase"/>
</dbReference>
<dbReference type="InterPro" id="IPR015421">
    <property type="entry name" value="PyrdxlP-dep_Trfase_major"/>
</dbReference>
<comment type="pathway">
    <text evidence="4 6">Amino-acid degradation; L-kynurenine degradation; L-alanine and anthranilate from L-kynurenine: step 1/1.</text>
</comment>
<dbReference type="GO" id="GO:0030170">
    <property type="term" value="F:pyridoxal phosphate binding"/>
    <property type="evidence" value="ECO:0007669"/>
    <property type="project" value="UniProtKB-UniRule"/>
</dbReference>
<dbReference type="RefSeq" id="WP_101520434.1">
    <property type="nucleotide sequence ID" value="NZ_PKLZ01000002.1"/>
</dbReference>
<evidence type="ECO:0000256" key="3">
    <source>
        <dbReference type="ARBA" id="ARBA00022898"/>
    </source>
</evidence>
<dbReference type="PIRSF" id="PIRSF038800">
    <property type="entry name" value="KYNU"/>
    <property type="match status" value="1"/>
</dbReference>
<feature type="binding site" evidence="4">
    <location>
        <position position="196"/>
    </location>
    <ligand>
        <name>pyridoxal 5'-phosphate</name>
        <dbReference type="ChEBI" id="CHEBI:597326"/>
    </ligand>
</feature>
<comment type="similarity">
    <text evidence="4 6">Belongs to the kynureninase family.</text>
</comment>
<keyword evidence="3 4" id="KW-0663">Pyridoxal phosphate</keyword>
<evidence type="ECO:0000256" key="6">
    <source>
        <dbReference type="PIRNR" id="PIRNR038800"/>
    </source>
</evidence>
<evidence type="ECO:0000313" key="8">
    <source>
        <dbReference type="Proteomes" id="UP000234845"/>
    </source>
</evidence>
<dbReference type="GO" id="GO:0043420">
    <property type="term" value="P:anthranilate metabolic process"/>
    <property type="evidence" value="ECO:0007669"/>
    <property type="project" value="TreeGrafter"/>
</dbReference>
<dbReference type="UniPathway" id="UPA00334">
    <property type="reaction ID" value="UER00455"/>
</dbReference>
<dbReference type="NCBIfam" id="TIGR01814">
    <property type="entry name" value="kynureninase"/>
    <property type="match status" value="1"/>
</dbReference>
<keyword evidence="1 4" id="KW-0662">Pyridine nucleotide biosynthesis</keyword>
<feature type="binding site" evidence="4">
    <location>
        <begin position="124"/>
        <end position="127"/>
    </location>
    <ligand>
        <name>pyridoxal 5'-phosphate</name>
        <dbReference type="ChEBI" id="CHEBI:597326"/>
    </ligand>
</feature>
<dbReference type="GO" id="GO:0009435">
    <property type="term" value="P:NAD+ biosynthetic process"/>
    <property type="evidence" value="ECO:0007669"/>
    <property type="project" value="UniProtKB-UniRule"/>
</dbReference>
<dbReference type="InterPro" id="IPR015422">
    <property type="entry name" value="PyrdxlP-dep_Trfase_small"/>
</dbReference>
<dbReference type="EMBL" id="PKLZ01000002">
    <property type="protein sequence ID" value="PLW83753.1"/>
    <property type="molecule type" value="Genomic_DNA"/>
</dbReference>